<feature type="transmembrane region" description="Helical" evidence="2">
    <location>
        <begin position="352"/>
        <end position="379"/>
    </location>
</feature>
<feature type="transmembrane region" description="Helical" evidence="2">
    <location>
        <begin position="385"/>
        <end position="410"/>
    </location>
</feature>
<evidence type="ECO:0000256" key="2">
    <source>
        <dbReference type="SAM" id="Phobius"/>
    </source>
</evidence>
<dbReference type="OrthoDB" id="427133at2759"/>
<evidence type="ECO:0000256" key="1">
    <source>
        <dbReference type="SAM" id="MobiDB-lite"/>
    </source>
</evidence>
<evidence type="ECO:0000313" key="3">
    <source>
        <dbReference type="EMBL" id="CAE7387123.1"/>
    </source>
</evidence>
<keyword evidence="2" id="KW-0812">Transmembrane</keyword>
<feature type="compositionally biased region" description="Acidic residues" evidence="1">
    <location>
        <begin position="60"/>
        <end position="70"/>
    </location>
</feature>
<feature type="transmembrane region" description="Helical" evidence="2">
    <location>
        <begin position="274"/>
        <end position="291"/>
    </location>
</feature>
<name>A0A812QCG9_9DINO</name>
<feature type="compositionally biased region" description="Basic and acidic residues" evidence="1">
    <location>
        <begin position="49"/>
        <end position="59"/>
    </location>
</feature>
<dbReference type="Proteomes" id="UP000604046">
    <property type="component" value="Unassembled WGS sequence"/>
</dbReference>
<feature type="transmembrane region" description="Helical" evidence="2">
    <location>
        <begin position="209"/>
        <end position="229"/>
    </location>
</feature>
<feature type="transmembrane region" description="Helical" evidence="2">
    <location>
        <begin position="520"/>
        <end position="537"/>
    </location>
</feature>
<feature type="transmembrane region" description="Helical" evidence="2">
    <location>
        <begin position="557"/>
        <end position="577"/>
    </location>
</feature>
<sequence>MSCRLLDVNLIIIGDGPEAEVLLQRRLQAGGRACLLYTSRRPQLPQFRWRGDRTENKEEPEVEEDADTEPMFEEETFIWQPPRCDQREPCAAVRRLRRRFHCAQIGLIRIGPDIIELEAEQRYELIKDRKGNPTGVRVFRAEANIDGDVEGNVVWQVSGAVVLADAVATDISENSWPSLGRTRAWAQGVDVQVHWQDAKPVMISHHGPVLSSAIWFIGCMVLFYVPSAYFEPKLEPGHFAWWRLLAPLILMVLPLQMHPMLARAALGFRPARRVALPVQAVAVAVYFLGQIPPMYVLGGYYHLPYFAGWILVMEIWVALELYLMYCLHRDKNSAIEPCKHPGVKHRDFKRQVLWTLMLSWSRTVIQITMWLITLIYGYVEPLNSYVAGLWLIASTAAAELVLVGTTQVLYDRMVWRPRVDPTSEVAVQGDQMESPSCLIGFAHGICESVRLTNLLAAAVYSSSWQWSWLGTIAMTFVGNIVQRQGIHTYLALLVLPKRFWKLIRPSCVMFMHRHARFYCGYYRFLGVLGFIAVNATAREVMPERPRELLFNGQTLALAFVLFMMEVLEDIVVGFNILPVDPWRDRMKHLYEELHPLHMKQLLCKDSRGLSSDLPPLRLHGARYLSTGVSRLLIDTGALKFMMFLWVRLGIGYTFGICPEPIPPGLRVLDAIAWTTPWRCS</sequence>
<comment type="caution">
    <text evidence="3">The sequence shown here is derived from an EMBL/GenBank/DDBJ whole genome shotgun (WGS) entry which is preliminary data.</text>
</comment>
<organism evidence="3 4">
    <name type="scientific">Symbiodinium natans</name>
    <dbReference type="NCBI Taxonomy" id="878477"/>
    <lineage>
        <taxon>Eukaryota</taxon>
        <taxon>Sar</taxon>
        <taxon>Alveolata</taxon>
        <taxon>Dinophyceae</taxon>
        <taxon>Suessiales</taxon>
        <taxon>Symbiodiniaceae</taxon>
        <taxon>Symbiodinium</taxon>
    </lineage>
</organism>
<evidence type="ECO:0000313" key="4">
    <source>
        <dbReference type="Proteomes" id="UP000604046"/>
    </source>
</evidence>
<protein>
    <submittedName>
        <fullName evidence="3">Uncharacterized protein</fullName>
    </submittedName>
</protein>
<keyword evidence="4" id="KW-1185">Reference proteome</keyword>
<dbReference type="AlphaFoldDB" id="A0A812QCG9"/>
<proteinExistence type="predicted"/>
<reference evidence="3" key="1">
    <citation type="submission" date="2021-02" db="EMBL/GenBank/DDBJ databases">
        <authorList>
            <person name="Dougan E. K."/>
            <person name="Rhodes N."/>
            <person name="Thang M."/>
            <person name="Chan C."/>
        </authorList>
    </citation>
    <scope>NUCLEOTIDE SEQUENCE</scope>
</reference>
<feature type="transmembrane region" description="Helical" evidence="2">
    <location>
        <begin position="303"/>
        <end position="323"/>
    </location>
</feature>
<gene>
    <name evidence="3" type="ORF">SNAT2548_LOCUS21110</name>
</gene>
<keyword evidence="2" id="KW-0472">Membrane</keyword>
<keyword evidence="2" id="KW-1133">Transmembrane helix</keyword>
<accession>A0A812QCG9</accession>
<dbReference type="EMBL" id="CAJNDS010002236">
    <property type="protein sequence ID" value="CAE7387123.1"/>
    <property type="molecule type" value="Genomic_DNA"/>
</dbReference>
<feature type="region of interest" description="Disordered" evidence="1">
    <location>
        <begin position="47"/>
        <end position="70"/>
    </location>
</feature>
<feature type="transmembrane region" description="Helical" evidence="2">
    <location>
        <begin position="241"/>
        <end position="262"/>
    </location>
</feature>